<feature type="transmembrane region" description="Helical" evidence="9">
    <location>
        <begin position="54"/>
        <end position="73"/>
    </location>
</feature>
<feature type="domain" description="Peptidase S54 rhomboid" evidence="10">
    <location>
        <begin position="155"/>
        <end position="297"/>
    </location>
</feature>
<feature type="transmembrane region" description="Helical" evidence="9">
    <location>
        <begin position="116"/>
        <end position="133"/>
    </location>
</feature>
<dbReference type="EMBL" id="HACA01021316">
    <property type="protein sequence ID" value="CDW38677.1"/>
    <property type="molecule type" value="Transcribed_RNA"/>
</dbReference>
<dbReference type="GO" id="GO:0004252">
    <property type="term" value="F:serine-type endopeptidase activity"/>
    <property type="evidence" value="ECO:0007669"/>
    <property type="project" value="InterPro"/>
</dbReference>
<reference evidence="11" key="1">
    <citation type="submission" date="2014-05" db="EMBL/GenBank/DDBJ databases">
        <authorList>
            <person name="Chronopoulou M."/>
        </authorList>
    </citation>
    <scope>NUCLEOTIDE SEQUENCE</scope>
    <source>
        <tissue evidence="11">Whole organism</tissue>
    </source>
</reference>
<dbReference type="GO" id="GO:0016020">
    <property type="term" value="C:membrane"/>
    <property type="evidence" value="ECO:0007669"/>
    <property type="project" value="UniProtKB-SubCell"/>
</dbReference>
<dbReference type="SUPFAM" id="SSF144091">
    <property type="entry name" value="Rhomboid-like"/>
    <property type="match status" value="1"/>
</dbReference>
<dbReference type="InterPro" id="IPR022764">
    <property type="entry name" value="Peptidase_S54_rhomboid_dom"/>
</dbReference>
<dbReference type="Pfam" id="PF01694">
    <property type="entry name" value="Rhomboid"/>
    <property type="match status" value="1"/>
</dbReference>
<evidence type="ECO:0000256" key="6">
    <source>
        <dbReference type="ARBA" id="ARBA00022801"/>
    </source>
</evidence>
<accession>A0A0K2ULA1</accession>
<dbReference type="AlphaFoldDB" id="A0A0K2ULA1"/>
<keyword evidence="8 9" id="KW-0472">Membrane</keyword>
<proteinExistence type="inferred from homology"/>
<comment type="similarity">
    <text evidence="3">Belongs to the peptidase S54 family.</text>
</comment>
<evidence type="ECO:0000256" key="1">
    <source>
        <dbReference type="ARBA" id="ARBA00000156"/>
    </source>
</evidence>
<dbReference type="Gene3D" id="1.20.1540.10">
    <property type="entry name" value="Rhomboid-like"/>
    <property type="match status" value="1"/>
</dbReference>
<sequence length="320" mass="35895">MWCCSTRTLSLLRHVRKDFSLIHNTKRSFRVKSLNINGGESGTGNSAGTLIKPFLFTLGFGATTLAAVSIWQYENIRGVFHSKTTIDIFNRKSQKYGELRREINHLWNQLSPGEKVFVPIFCLNLAVTLMWQIRRFEGSIMRRYFLSDPRSSNKCFPLFLSSFSHNSFLHFAVNMFVLHSFCDGIVRALGKEQFVGVYLTAGVVSGFVSLVTKVLLNTSAPSLGASGCICAVLGLFGTLNPNSLMQIVFIPGFTFTASTAIKGLITLDTAGLLMGWKVFDHAAHLGGTLFGIWWATYGGKLIWQKREKFITWWHENVRSK</sequence>
<feature type="transmembrane region" description="Helical" evidence="9">
    <location>
        <begin position="285"/>
        <end position="303"/>
    </location>
</feature>
<evidence type="ECO:0000256" key="2">
    <source>
        <dbReference type="ARBA" id="ARBA00004141"/>
    </source>
</evidence>
<dbReference type="RefSeq" id="XP_040569426.1">
    <property type="nucleotide sequence ID" value="XM_040713492.2"/>
</dbReference>
<comment type="catalytic activity">
    <reaction evidence="1">
        <text>Cleaves type-1 transmembrane domains using a catalytic dyad composed of serine and histidine that are contributed by different transmembrane domains.</text>
        <dbReference type="EC" id="3.4.21.105"/>
    </reaction>
</comment>
<name>A0A0K2ULA1_LEPSM</name>
<feature type="transmembrane region" description="Helical" evidence="9">
    <location>
        <begin position="195"/>
        <end position="216"/>
    </location>
</feature>
<evidence type="ECO:0000256" key="7">
    <source>
        <dbReference type="ARBA" id="ARBA00022989"/>
    </source>
</evidence>
<dbReference type="InterPro" id="IPR035952">
    <property type="entry name" value="Rhomboid-like_sf"/>
</dbReference>
<evidence type="ECO:0000256" key="3">
    <source>
        <dbReference type="ARBA" id="ARBA00009045"/>
    </source>
</evidence>
<dbReference type="GeneID" id="121118898"/>
<evidence type="ECO:0000256" key="5">
    <source>
        <dbReference type="ARBA" id="ARBA00022692"/>
    </source>
</evidence>
<protein>
    <recommendedName>
        <fullName evidence="4">rhomboid protease</fullName>
        <ecNumber evidence="4">3.4.21.105</ecNumber>
    </recommendedName>
</protein>
<comment type="subcellular location">
    <subcellularLocation>
        <location evidence="2">Membrane</location>
        <topology evidence="2">Multi-pass membrane protein</topology>
    </subcellularLocation>
</comment>
<dbReference type="KEGG" id="lsm:121118898"/>
<keyword evidence="6" id="KW-0378">Hydrolase</keyword>
<feature type="transmembrane region" description="Helical" evidence="9">
    <location>
        <begin position="247"/>
        <end position="265"/>
    </location>
</feature>
<keyword evidence="5 9" id="KW-0812">Transmembrane</keyword>
<dbReference type="OrthoDB" id="10260614at2759"/>
<feature type="transmembrane region" description="Helical" evidence="9">
    <location>
        <begin position="222"/>
        <end position="240"/>
    </location>
</feature>
<dbReference type="CTD" id="36281"/>
<evidence type="ECO:0000256" key="9">
    <source>
        <dbReference type="SAM" id="Phobius"/>
    </source>
</evidence>
<evidence type="ECO:0000256" key="8">
    <source>
        <dbReference type="ARBA" id="ARBA00023136"/>
    </source>
</evidence>
<dbReference type="PANTHER" id="PTHR43731">
    <property type="entry name" value="RHOMBOID PROTEASE"/>
    <property type="match status" value="1"/>
</dbReference>
<evidence type="ECO:0000313" key="11">
    <source>
        <dbReference type="EMBL" id="CDW38677.1"/>
    </source>
</evidence>
<organism evidence="11">
    <name type="scientific">Lepeophtheirus salmonis</name>
    <name type="common">Salmon louse</name>
    <name type="synonym">Caligus salmonis</name>
    <dbReference type="NCBI Taxonomy" id="72036"/>
    <lineage>
        <taxon>Eukaryota</taxon>
        <taxon>Metazoa</taxon>
        <taxon>Ecdysozoa</taxon>
        <taxon>Arthropoda</taxon>
        <taxon>Crustacea</taxon>
        <taxon>Multicrustacea</taxon>
        <taxon>Hexanauplia</taxon>
        <taxon>Copepoda</taxon>
        <taxon>Siphonostomatoida</taxon>
        <taxon>Caligidae</taxon>
        <taxon>Lepeophtheirus</taxon>
    </lineage>
</organism>
<dbReference type="PANTHER" id="PTHR43731:SF14">
    <property type="entry name" value="PRESENILIN-ASSOCIATED RHOMBOID-LIKE PROTEIN, MITOCHONDRIAL"/>
    <property type="match status" value="1"/>
</dbReference>
<dbReference type="InterPro" id="IPR050925">
    <property type="entry name" value="Rhomboid_protease_S54"/>
</dbReference>
<keyword evidence="7 9" id="KW-1133">Transmembrane helix</keyword>
<dbReference type="GO" id="GO:0006465">
    <property type="term" value="P:signal peptide processing"/>
    <property type="evidence" value="ECO:0007669"/>
    <property type="project" value="TreeGrafter"/>
</dbReference>
<evidence type="ECO:0000256" key="4">
    <source>
        <dbReference type="ARBA" id="ARBA00013039"/>
    </source>
</evidence>
<evidence type="ECO:0000259" key="10">
    <source>
        <dbReference type="Pfam" id="PF01694"/>
    </source>
</evidence>
<dbReference type="EC" id="3.4.21.105" evidence="4"/>